<organism evidence="5 6">
    <name type="scientific">Actinomadura sediminis</name>
    <dbReference type="NCBI Taxonomy" id="1038904"/>
    <lineage>
        <taxon>Bacteria</taxon>
        <taxon>Bacillati</taxon>
        <taxon>Actinomycetota</taxon>
        <taxon>Actinomycetes</taxon>
        <taxon>Streptosporangiales</taxon>
        <taxon>Thermomonosporaceae</taxon>
        <taxon>Actinomadura</taxon>
    </lineage>
</organism>
<dbReference type="PANTHER" id="PTHR30055:SF209">
    <property type="entry name" value="POSSIBLE TRANSCRIPTIONAL REGULATORY PROTEIN (PROBABLY TETR-FAMILY)"/>
    <property type="match status" value="1"/>
</dbReference>
<feature type="domain" description="HTH tetR-type" evidence="4">
    <location>
        <begin position="22"/>
        <end position="82"/>
    </location>
</feature>
<evidence type="ECO:0000313" key="6">
    <source>
        <dbReference type="Proteomes" id="UP001596972"/>
    </source>
</evidence>
<evidence type="ECO:0000313" key="5">
    <source>
        <dbReference type="EMBL" id="MFD0899123.1"/>
    </source>
</evidence>
<feature type="region of interest" description="Disordered" evidence="3">
    <location>
        <begin position="1"/>
        <end position="21"/>
    </location>
</feature>
<protein>
    <submittedName>
        <fullName evidence="5">TetR/AcrR family transcriptional regulator</fullName>
    </submittedName>
</protein>
<dbReference type="EMBL" id="JBHTJA010000002">
    <property type="protein sequence ID" value="MFD0899123.1"/>
    <property type="molecule type" value="Genomic_DNA"/>
</dbReference>
<sequence>MDEPRRVLPMVGGPRPERADAAQNRRRILAAAGRVIAARGVDGLSLDDVAREAGVGVGTVYRRFGGRARLLYALIDEREREFQRAFMHGPAPLGPGDGGAPPAARVRAFLHALVDRTEEQSELLLAAESDTPFARFRDHYYDLYRLHLGTLIERVSPAADADYLADALLAPLAANLFRHQRHARGMDVPRIKAGLDDLLDGVIRPA</sequence>
<feature type="DNA-binding region" description="H-T-H motif" evidence="2">
    <location>
        <begin position="45"/>
        <end position="64"/>
    </location>
</feature>
<dbReference type="RefSeq" id="WP_378295946.1">
    <property type="nucleotide sequence ID" value="NZ_JBHTJA010000002.1"/>
</dbReference>
<proteinExistence type="predicted"/>
<dbReference type="InterPro" id="IPR036271">
    <property type="entry name" value="Tet_transcr_reg_TetR-rel_C_sf"/>
</dbReference>
<dbReference type="Gene3D" id="1.10.357.10">
    <property type="entry name" value="Tetracycline Repressor, domain 2"/>
    <property type="match status" value="1"/>
</dbReference>
<keyword evidence="6" id="KW-1185">Reference proteome</keyword>
<dbReference type="PANTHER" id="PTHR30055">
    <property type="entry name" value="HTH-TYPE TRANSCRIPTIONAL REGULATOR RUTR"/>
    <property type="match status" value="1"/>
</dbReference>
<dbReference type="SUPFAM" id="SSF46689">
    <property type="entry name" value="Homeodomain-like"/>
    <property type="match status" value="1"/>
</dbReference>
<evidence type="ECO:0000256" key="3">
    <source>
        <dbReference type="SAM" id="MobiDB-lite"/>
    </source>
</evidence>
<dbReference type="InterPro" id="IPR009057">
    <property type="entry name" value="Homeodomain-like_sf"/>
</dbReference>
<reference evidence="6" key="1">
    <citation type="journal article" date="2019" name="Int. J. Syst. Evol. Microbiol.">
        <title>The Global Catalogue of Microorganisms (GCM) 10K type strain sequencing project: providing services to taxonomists for standard genome sequencing and annotation.</title>
        <authorList>
            <consortium name="The Broad Institute Genomics Platform"/>
            <consortium name="The Broad Institute Genome Sequencing Center for Infectious Disease"/>
            <person name="Wu L."/>
            <person name="Ma J."/>
        </authorList>
    </citation>
    <scope>NUCLEOTIDE SEQUENCE [LARGE SCALE GENOMIC DNA]</scope>
    <source>
        <strain evidence="6">JCM 31202</strain>
    </source>
</reference>
<keyword evidence="1 2" id="KW-0238">DNA-binding</keyword>
<dbReference type="InterPro" id="IPR001647">
    <property type="entry name" value="HTH_TetR"/>
</dbReference>
<evidence type="ECO:0000256" key="1">
    <source>
        <dbReference type="ARBA" id="ARBA00023125"/>
    </source>
</evidence>
<name>A0ABW3EFK1_9ACTN</name>
<evidence type="ECO:0000259" key="4">
    <source>
        <dbReference type="PROSITE" id="PS50977"/>
    </source>
</evidence>
<dbReference type="PROSITE" id="PS50977">
    <property type="entry name" value="HTH_TETR_2"/>
    <property type="match status" value="1"/>
</dbReference>
<dbReference type="InterPro" id="IPR050109">
    <property type="entry name" value="HTH-type_TetR-like_transc_reg"/>
</dbReference>
<dbReference type="SUPFAM" id="SSF48498">
    <property type="entry name" value="Tetracyclin repressor-like, C-terminal domain"/>
    <property type="match status" value="1"/>
</dbReference>
<accession>A0ABW3EFK1</accession>
<comment type="caution">
    <text evidence="5">The sequence shown here is derived from an EMBL/GenBank/DDBJ whole genome shotgun (WGS) entry which is preliminary data.</text>
</comment>
<evidence type="ECO:0000256" key="2">
    <source>
        <dbReference type="PROSITE-ProRule" id="PRU00335"/>
    </source>
</evidence>
<dbReference type="PRINTS" id="PR00455">
    <property type="entry name" value="HTHTETR"/>
</dbReference>
<dbReference type="Proteomes" id="UP001596972">
    <property type="component" value="Unassembled WGS sequence"/>
</dbReference>
<gene>
    <name evidence="5" type="ORF">ACFQ11_01790</name>
</gene>
<dbReference type="Pfam" id="PF00440">
    <property type="entry name" value="TetR_N"/>
    <property type="match status" value="1"/>
</dbReference>